<dbReference type="AlphaFoldDB" id="A0A167FD11"/>
<sequence>MKVSKTAKTAAIFGIGACIFVTTAFADMALGSGYDKLKSSAKYTTSQLENGLNNFTVEQTMSVTLDDEIVQYHNWVLKTDNVNKRTENVTVSKSYNEDESEYYAYDDMTHSAYKDRRDNQLYVTEYSSNERREDFYKVEDLFQEEGAVEIEKIIDAVVGNLKDLVQVDKNKEGNDTFSGSLNTSQVPALVNGVSSFGIKQIIGSEHESNQDSLLPKFTSDIYVTSVEGFASENEQGILTHSQGSVSFSGKDINGQEHQIDVSISIDLKDINSTVVTPPDFTNGIVNQYDANSTLNEKYEGAYVNNIVIQEGSDIIKIGERKLVLEEISDNQIIGNLEETVYEGYEKKYESKSLTFTKIEQNNYQTIIDYVDQEGNTGSAFINRNEGLDSIYFIYGVNGDIQPNFYNGNYVKVFE</sequence>
<gene>
    <name evidence="2" type="ORF">PNBC_03155</name>
</gene>
<feature type="signal peptide" evidence="1">
    <location>
        <begin position="1"/>
        <end position="26"/>
    </location>
</feature>
<feature type="chain" id="PRO_5007886308" evidence="1">
    <location>
        <begin position="27"/>
        <end position="414"/>
    </location>
</feature>
<keyword evidence="1" id="KW-0732">Signal</keyword>
<evidence type="ECO:0000313" key="2">
    <source>
        <dbReference type="EMBL" id="OAB76426.1"/>
    </source>
</evidence>
<organism evidence="2 3">
    <name type="scientific">Paenibacillus crassostreae</name>
    <dbReference type="NCBI Taxonomy" id="1763538"/>
    <lineage>
        <taxon>Bacteria</taxon>
        <taxon>Bacillati</taxon>
        <taxon>Bacillota</taxon>
        <taxon>Bacilli</taxon>
        <taxon>Bacillales</taxon>
        <taxon>Paenibacillaceae</taxon>
        <taxon>Paenibacillus</taxon>
    </lineage>
</organism>
<dbReference type="STRING" id="1763538.LPB68_00375"/>
<proteinExistence type="predicted"/>
<comment type="caution">
    <text evidence="2">The sequence shown here is derived from an EMBL/GenBank/DDBJ whole genome shotgun (WGS) entry which is preliminary data.</text>
</comment>
<accession>A0A167FD11</accession>
<name>A0A167FD11_9BACL</name>
<protein>
    <submittedName>
        <fullName evidence="2">Uncharacterized protein</fullName>
    </submittedName>
</protein>
<dbReference type="Proteomes" id="UP000077134">
    <property type="component" value="Unassembled WGS sequence"/>
</dbReference>
<dbReference type="OrthoDB" id="2518519at2"/>
<evidence type="ECO:0000256" key="1">
    <source>
        <dbReference type="SAM" id="SignalP"/>
    </source>
</evidence>
<evidence type="ECO:0000313" key="3">
    <source>
        <dbReference type="Proteomes" id="UP000077134"/>
    </source>
</evidence>
<dbReference type="KEGG" id="pcx:LPB68_00375"/>
<dbReference type="RefSeq" id="WP_068655129.1">
    <property type="nucleotide sequence ID" value="NZ_CP017770.1"/>
</dbReference>
<dbReference type="EMBL" id="LSFN01000005">
    <property type="protein sequence ID" value="OAB76426.1"/>
    <property type="molecule type" value="Genomic_DNA"/>
</dbReference>
<reference evidence="2 3" key="1">
    <citation type="submission" date="2016-02" db="EMBL/GenBank/DDBJ databases">
        <title>Paenibacillus sp. LPB0068, isolated from Crassostrea gigas.</title>
        <authorList>
            <person name="Shin S.-K."/>
            <person name="Yi H."/>
        </authorList>
    </citation>
    <scope>NUCLEOTIDE SEQUENCE [LARGE SCALE GENOMIC DNA]</scope>
    <source>
        <strain evidence="2 3">LPB0068</strain>
    </source>
</reference>
<keyword evidence="3" id="KW-1185">Reference proteome</keyword>